<feature type="repeat" description="TPR" evidence="3">
    <location>
        <begin position="8"/>
        <end position="41"/>
    </location>
</feature>
<keyword evidence="1" id="KW-0677">Repeat</keyword>
<dbReference type="InterPro" id="IPR019734">
    <property type="entry name" value="TPR_rpt"/>
</dbReference>
<sequence>MADKFRQAELHYRRGLSLEHAGRIAEAVEEYRQALQENPQLRAAHVALAKYYLRNGLLAKAADAWHAVVAIEPDYEALTNYATVLIELKHYHEARQILRLCVELFPLDTFVTYELAYIDFAEGLYQQALDQLLDVRPIYNDEWEFHELIGQCQIKLQLYDAALASFGRAILLVDDDEQIEQLQDLGSIARRYQEFSLVSNEKDAWYATHGLICLGSNLDDGLNLKPHAEFAWSFEAIATTLQRAAALAEVHVWCCDQVLAFDTQSKPLAQALAQLLQRPYIQKIGDPEKITLVVMAEFEQSAMLEAIAEQLDGLHCIFALSMRSSPDVLDDIPDLIGLPIQKPSLPWTSQSIATATKTLLATLAQLTPEPNREQQLDYYREQHRLIRLND</sequence>
<protein>
    <recommendedName>
        <fullName evidence="6">Tetratricopeptide repeat protein</fullName>
    </recommendedName>
</protein>
<comment type="caution">
    <text evidence="4">The sequence shown here is derived from an EMBL/GenBank/DDBJ whole genome shotgun (WGS) entry which is preliminary data.</text>
</comment>
<evidence type="ECO:0000313" key="5">
    <source>
        <dbReference type="Proteomes" id="UP001428290"/>
    </source>
</evidence>
<reference evidence="4 5" key="1">
    <citation type="submission" date="2024-02" db="EMBL/GenBank/DDBJ databases">
        <title>Herpetosiphon gulosus NBRC 112829.</title>
        <authorList>
            <person name="Ichikawa N."/>
            <person name="Katano-Makiyama Y."/>
            <person name="Hidaka K."/>
        </authorList>
    </citation>
    <scope>NUCLEOTIDE SEQUENCE [LARGE SCALE GENOMIC DNA]</scope>
    <source>
        <strain evidence="4 5">NBRC 112829</strain>
    </source>
</reference>
<evidence type="ECO:0000256" key="1">
    <source>
        <dbReference type="ARBA" id="ARBA00022737"/>
    </source>
</evidence>
<dbReference type="InterPro" id="IPR050498">
    <property type="entry name" value="Ycf3"/>
</dbReference>
<dbReference type="Pfam" id="PF07719">
    <property type="entry name" value="TPR_2"/>
    <property type="match status" value="1"/>
</dbReference>
<dbReference type="Proteomes" id="UP001428290">
    <property type="component" value="Unassembled WGS sequence"/>
</dbReference>
<gene>
    <name evidence="4" type="ORF">Hgul01_00441</name>
</gene>
<dbReference type="SUPFAM" id="SSF48452">
    <property type="entry name" value="TPR-like"/>
    <property type="match status" value="1"/>
</dbReference>
<evidence type="ECO:0008006" key="6">
    <source>
        <dbReference type="Google" id="ProtNLM"/>
    </source>
</evidence>
<dbReference type="InterPro" id="IPR013105">
    <property type="entry name" value="TPR_2"/>
</dbReference>
<dbReference type="Gene3D" id="1.25.40.10">
    <property type="entry name" value="Tetratricopeptide repeat domain"/>
    <property type="match status" value="2"/>
</dbReference>
<dbReference type="InterPro" id="IPR011990">
    <property type="entry name" value="TPR-like_helical_dom_sf"/>
</dbReference>
<dbReference type="PANTHER" id="PTHR44858:SF1">
    <property type="entry name" value="UDP-N-ACETYLGLUCOSAMINE--PEPTIDE N-ACETYLGLUCOSAMINYLTRANSFERASE SPINDLY-RELATED"/>
    <property type="match status" value="1"/>
</dbReference>
<keyword evidence="5" id="KW-1185">Reference proteome</keyword>
<dbReference type="EMBL" id="BAABRU010000002">
    <property type="protein sequence ID" value="GAA5526664.1"/>
    <property type="molecule type" value="Genomic_DNA"/>
</dbReference>
<dbReference type="PANTHER" id="PTHR44858">
    <property type="entry name" value="TETRATRICOPEPTIDE REPEAT PROTEIN 6"/>
    <property type="match status" value="1"/>
</dbReference>
<dbReference type="SMART" id="SM00028">
    <property type="entry name" value="TPR"/>
    <property type="match status" value="3"/>
</dbReference>
<accession>A0ABP9WU29</accession>
<evidence type="ECO:0000313" key="4">
    <source>
        <dbReference type="EMBL" id="GAA5526664.1"/>
    </source>
</evidence>
<evidence type="ECO:0000256" key="3">
    <source>
        <dbReference type="PROSITE-ProRule" id="PRU00339"/>
    </source>
</evidence>
<dbReference type="PROSITE" id="PS50005">
    <property type="entry name" value="TPR"/>
    <property type="match status" value="1"/>
</dbReference>
<name>A0ABP9WU29_9CHLR</name>
<evidence type="ECO:0000256" key="2">
    <source>
        <dbReference type="ARBA" id="ARBA00022803"/>
    </source>
</evidence>
<keyword evidence="2 3" id="KW-0802">TPR repeat</keyword>
<dbReference type="RefSeq" id="WP_345720309.1">
    <property type="nucleotide sequence ID" value="NZ_BAABRU010000002.1"/>
</dbReference>
<proteinExistence type="predicted"/>
<dbReference type="Pfam" id="PF13432">
    <property type="entry name" value="TPR_16"/>
    <property type="match status" value="1"/>
</dbReference>
<organism evidence="4 5">
    <name type="scientific">Herpetosiphon gulosus</name>
    <dbReference type="NCBI Taxonomy" id="1973496"/>
    <lineage>
        <taxon>Bacteria</taxon>
        <taxon>Bacillati</taxon>
        <taxon>Chloroflexota</taxon>
        <taxon>Chloroflexia</taxon>
        <taxon>Herpetosiphonales</taxon>
        <taxon>Herpetosiphonaceae</taxon>
        <taxon>Herpetosiphon</taxon>
    </lineage>
</organism>